<evidence type="ECO:0000313" key="9">
    <source>
        <dbReference type="Proteomes" id="UP001190466"/>
    </source>
</evidence>
<keyword evidence="9" id="KW-1185">Reference proteome</keyword>
<comment type="similarity">
    <text evidence="1 7">Belongs to the cytochrome P450 family.</text>
</comment>
<accession>A0ABN9NYV5</accession>
<dbReference type="Pfam" id="PF00067">
    <property type="entry name" value="p450"/>
    <property type="match status" value="1"/>
</dbReference>
<keyword evidence="4 7" id="KW-0560">Oxidoreductase</keyword>
<dbReference type="Proteomes" id="UP001190466">
    <property type="component" value="Chromosome"/>
</dbReference>
<dbReference type="PANTHER" id="PTHR46696:SF6">
    <property type="entry name" value="P450, PUTATIVE (EUROFUNG)-RELATED"/>
    <property type="match status" value="1"/>
</dbReference>
<keyword evidence="5 7" id="KW-0408">Iron</keyword>
<dbReference type="PROSITE" id="PS00086">
    <property type="entry name" value="CYTOCHROME_P450"/>
    <property type="match status" value="1"/>
</dbReference>
<evidence type="ECO:0000256" key="3">
    <source>
        <dbReference type="ARBA" id="ARBA00022723"/>
    </source>
</evidence>
<keyword evidence="3 7" id="KW-0479">Metal-binding</keyword>
<dbReference type="InterPro" id="IPR002397">
    <property type="entry name" value="Cyt_P450_B"/>
</dbReference>
<evidence type="ECO:0000256" key="6">
    <source>
        <dbReference type="ARBA" id="ARBA00023033"/>
    </source>
</evidence>
<sequence length="430" mass="48748">MTSTVSKCPVSKFAADFNPFTNPYLADPYTPLAQARREEPVFYSPELDYFVVTRYADVRAIFRDIKSFSAEIALEPITPMFESSIQKIIEVGYVPGPALVNEDEPGHMKRRRRLSGMFTPESVAALEPRIRALVSGYIDEFVRRGNADIVEDMVWEVPALVAFLFMGVPDEDVQRVKQFATRRTLLTWGRPNEAEQNTLIDEIGDYWNFCKQHVERTRQNMGTDFVSEVIRANEEDPELFDEISMYNLMLNFLFAAHETTTNASANGIKTLLEHPDQWRAICEDPSLIPNAVEEILRYSSSVIAWRRLALKTVTVGGVEIPEGSKVLVVLGSANHDEEMFADGKQFDIRREGAARHLSFGIGTHTCLGAPVARLEMRVIIEELTRRLPHLQIKPGQTFTYSPNTSFRGPEHVLVQWDPTQNPVPEDRPLS</sequence>
<evidence type="ECO:0000256" key="4">
    <source>
        <dbReference type="ARBA" id="ARBA00023002"/>
    </source>
</evidence>
<organism evidence="8 9">
    <name type="scientific">[Mycobacterium] wendilense</name>
    <dbReference type="NCBI Taxonomy" id="3064284"/>
    <lineage>
        <taxon>Bacteria</taxon>
        <taxon>Bacillati</taxon>
        <taxon>Actinomycetota</taxon>
        <taxon>Actinomycetes</taxon>
        <taxon>Mycobacteriales</taxon>
        <taxon>Mycobacteriaceae</taxon>
        <taxon>Mycolicibacter</taxon>
    </lineage>
</organism>
<evidence type="ECO:0000313" key="8">
    <source>
        <dbReference type="EMBL" id="CAJ1580050.1"/>
    </source>
</evidence>
<dbReference type="InterPro" id="IPR001128">
    <property type="entry name" value="Cyt_P450"/>
</dbReference>
<evidence type="ECO:0000256" key="7">
    <source>
        <dbReference type="RuleBase" id="RU000461"/>
    </source>
</evidence>
<dbReference type="RefSeq" id="WP_316514495.1">
    <property type="nucleotide sequence ID" value="NZ_OY726395.1"/>
</dbReference>
<reference evidence="8 9" key="1">
    <citation type="submission" date="2023-08" db="EMBL/GenBank/DDBJ databases">
        <authorList>
            <person name="Folkvardsen B D."/>
            <person name="Norman A."/>
        </authorList>
    </citation>
    <scope>NUCLEOTIDE SEQUENCE [LARGE SCALE GENOMIC DNA]</scope>
    <source>
        <strain evidence="8 9">Mu0050</strain>
    </source>
</reference>
<dbReference type="Gene3D" id="1.10.630.10">
    <property type="entry name" value="Cytochrome P450"/>
    <property type="match status" value="1"/>
</dbReference>
<proteinExistence type="inferred from homology"/>
<dbReference type="SUPFAM" id="SSF48264">
    <property type="entry name" value="Cytochrome P450"/>
    <property type="match status" value="1"/>
</dbReference>
<name>A0ABN9NYV5_9MYCO</name>
<evidence type="ECO:0000256" key="2">
    <source>
        <dbReference type="ARBA" id="ARBA00022617"/>
    </source>
</evidence>
<dbReference type="InterPro" id="IPR017972">
    <property type="entry name" value="Cyt_P450_CS"/>
</dbReference>
<keyword evidence="2 7" id="KW-0349">Heme</keyword>
<evidence type="ECO:0000256" key="5">
    <source>
        <dbReference type="ARBA" id="ARBA00023004"/>
    </source>
</evidence>
<dbReference type="EMBL" id="OY726395">
    <property type="protein sequence ID" value="CAJ1580050.1"/>
    <property type="molecule type" value="Genomic_DNA"/>
</dbReference>
<dbReference type="InterPro" id="IPR036396">
    <property type="entry name" value="Cyt_P450_sf"/>
</dbReference>
<dbReference type="CDD" id="cd11078">
    <property type="entry name" value="CYP130-like"/>
    <property type="match status" value="1"/>
</dbReference>
<protein>
    <submittedName>
        <fullName evidence="8">Cytochrome P450</fullName>
    </submittedName>
</protein>
<evidence type="ECO:0000256" key="1">
    <source>
        <dbReference type="ARBA" id="ARBA00010617"/>
    </source>
</evidence>
<dbReference type="PANTHER" id="PTHR46696">
    <property type="entry name" value="P450, PUTATIVE (EUROFUNG)-RELATED"/>
    <property type="match status" value="1"/>
</dbReference>
<gene>
    <name evidence="8" type="ORF">MU0050_000819</name>
</gene>
<dbReference type="PRINTS" id="PR00359">
    <property type="entry name" value="BP450"/>
</dbReference>
<keyword evidence="6 7" id="KW-0503">Monooxygenase</keyword>